<feature type="repeat" description="TPR" evidence="3">
    <location>
        <begin position="152"/>
        <end position="185"/>
    </location>
</feature>
<protein>
    <submittedName>
        <fullName evidence="5">Uncharacterized protein</fullName>
    </submittedName>
</protein>
<dbReference type="PROSITE" id="PS50005">
    <property type="entry name" value="TPR"/>
    <property type="match status" value="2"/>
</dbReference>
<dbReference type="PANTHER" id="PTHR44943:SF8">
    <property type="entry name" value="TPR REPEAT-CONTAINING PROTEIN MJ0263"/>
    <property type="match status" value="1"/>
</dbReference>
<feature type="signal peptide" evidence="4">
    <location>
        <begin position="1"/>
        <end position="27"/>
    </location>
</feature>
<organism evidence="5 6">
    <name type="scientific">Candidatus Komeilibacteria bacterium RIFCSPLOWO2_01_FULL_53_11</name>
    <dbReference type="NCBI Taxonomy" id="1798552"/>
    <lineage>
        <taxon>Bacteria</taxon>
        <taxon>Candidatus Komeiliibacteriota</taxon>
    </lineage>
</organism>
<dbReference type="InterPro" id="IPR011990">
    <property type="entry name" value="TPR-like_helical_dom_sf"/>
</dbReference>
<dbReference type="InterPro" id="IPR051685">
    <property type="entry name" value="Ycf3/AcsC/BcsC/TPR_MFPF"/>
</dbReference>
<feature type="chain" id="PRO_5009582160" evidence="4">
    <location>
        <begin position="28"/>
        <end position="250"/>
    </location>
</feature>
<keyword evidence="1" id="KW-0677">Repeat</keyword>
<evidence type="ECO:0000256" key="4">
    <source>
        <dbReference type="SAM" id="SignalP"/>
    </source>
</evidence>
<dbReference type="Pfam" id="PF00515">
    <property type="entry name" value="TPR_1"/>
    <property type="match status" value="1"/>
</dbReference>
<evidence type="ECO:0000256" key="2">
    <source>
        <dbReference type="ARBA" id="ARBA00022803"/>
    </source>
</evidence>
<dbReference type="SMART" id="SM00028">
    <property type="entry name" value="TPR"/>
    <property type="match status" value="4"/>
</dbReference>
<dbReference type="AlphaFoldDB" id="A0A1G2BTH4"/>
<name>A0A1G2BTH4_9BACT</name>
<evidence type="ECO:0000256" key="1">
    <source>
        <dbReference type="ARBA" id="ARBA00022737"/>
    </source>
</evidence>
<dbReference type="Gene3D" id="1.25.40.10">
    <property type="entry name" value="Tetratricopeptide repeat domain"/>
    <property type="match status" value="2"/>
</dbReference>
<dbReference type="SUPFAM" id="SSF48452">
    <property type="entry name" value="TPR-like"/>
    <property type="match status" value="1"/>
</dbReference>
<reference evidence="5 6" key="1">
    <citation type="journal article" date="2016" name="Nat. Commun.">
        <title>Thousands of microbial genomes shed light on interconnected biogeochemical processes in an aquifer system.</title>
        <authorList>
            <person name="Anantharaman K."/>
            <person name="Brown C.T."/>
            <person name="Hug L.A."/>
            <person name="Sharon I."/>
            <person name="Castelle C.J."/>
            <person name="Probst A.J."/>
            <person name="Thomas B.C."/>
            <person name="Singh A."/>
            <person name="Wilkins M.J."/>
            <person name="Karaoz U."/>
            <person name="Brodie E.L."/>
            <person name="Williams K.H."/>
            <person name="Hubbard S.S."/>
            <person name="Banfield J.F."/>
        </authorList>
    </citation>
    <scope>NUCLEOTIDE SEQUENCE [LARGE SCALE GENOMIC DNA]</scope>
</reference>
<evidence type="ECO:0000313" key="5">
    <source>
        <dbReference type="EMBL" id="OGY92372.1"/>
    </source>
</evidence>
<keyword evidence="4" id="KW-0732">Signal</keyword>
<gene>
    <name evidence="5" type="ORF">A3B31_03390</name>
</gene>
<dbReference type="Proteomes" id="UP000177349">
    <property type="component" value="Unassembled WGS sequence"/>
</dbReference>
<keyword evidence="2 3" id="KW-0802">TPR repeat</keyword>
<comment type="caution">
    <text evidence="5">The sequence shown here is derived from an EMBL/GenBank/DDBJ whole genome shotgun (WGS) entry which is preliminary data.</text>
</comment>
<evidence type="ECO:0000313" key="6">
    <source>
        <dbReference type="Proteomes" id="UP000177349"/>
    </source>
</evidence>
<dbReference type="Pfam" id="PF14559">
    <property type="entry name" value="TPR_19"/>
    <property type="match status" value="2"/>
</dbReference>
<dbReference type="PANTHER" id="PTHR44943">
    <property type="entry name" value="CELLULOSE SYNTHASE OPERON PROTEIN C"/>
    <property type="match status" value="1"/>
</dbReference>
<sequence length="250" mass="27704">MKKAPLAIVAFLLVVNGLVGFTACASAVQPATHTADQLIDQAVVLLGGQPGADRIEPKRVRETALLEQARAKLNQALAQDKSNSRALRVLANVYVNLNEYVEALRLVNIAMDLDPNNAATYSSRGTIHFLMKSLPDAEADYRCSIELDSTRPEAYFNLGTLLHHMGRTPEGEEYARKALKIDPTLGKAWFFLADKAALRNDLDAAIEMYTEGLRYDQGAAWAWKKLAELLEKRGRHKEAEQARDQARLTT</sequence>
<proteinExistence type="predicted"/>
<feature type="repeat" description="TPR" evidence="3">
    <location>
        <begin position="84"/>
        <end position="117"/>
    </location>
</feature>
<accession>A0A1G2BTH4</accession>
<evidence type="ECO:0000256" key="3">
    <source>
        <dbReference type="PROSITE-ProRule" id="PRU00339"/>
    </source>
</evidence>
<dbReference type="EMBL" id="MHKN01000018">
    <property type="protein sequence ID" value="OGY92372.1"/>
    <property type="molecule type" value="Genomic_DNA"/>
</dbReference>
<dbReference type="InterPro" id="IPR019734">
    <property type="entry name" value="TPR_rpt"/>
</dbReference>
<dbReference type="PROSITE" id="PS51257">
    <property type="entry name" value="PROKAR_LIPOPROTEIN"/>
    <property type="match status" value="1"/>
</dbReference>